<dbReference type="PANTHER" id="PTHR19229">
    <property type="entry name" value="ATP-BINDING CASSETTE TRANSPORTER SUBFAMILY A ABCA"/>
    <property type="match status" value="1"/>
</dbReference>
<dbReference type="InterPro" id="IPR003439">
    <property type="entry name" value="ABC_transporter-like_ATP-bd"/>
</dbReference>
<organism evidence="3 4">
    <name type="scientific">Clydaea vesicula</name>
    <dbReference type="NCBI Taxonomy" id="447962"/>
    <lineage>
        <taxon>Eukaryota</taxon>
        <taxon>Fungi</taxon>
        <taxon>Fungi incertae sedis</taxon>
        <taxon>Chytridiomycota</taxon>
        <taxon>Chytridiomycota incertae sedis</taxon>
        <taxon>Chytridiomycetes</taxon>
        <taxon>Lobulomycetales</taxon>
        <taxon>Lobulomycetaceae</taxon>
        <taxon>Clydaea</taxon>
    </lineage>
</organism>
<feature type="transmembrane region" description="Helical" evidence="1">
    <location>
        <begin position="33"/>
        <end position="55"/>
    </location>
</feature>
<dbReference type="Pfam" id="PF00005">
    <property type="entry name" value="ABC_tran"/>
    <property type="match status" value="1"/>
</dbReference>
<evidence type="ECO:0000259" key="2">
    <source>
        <dbReference type="PROSITE" id="PS50893"/>
    </source>
</evidence>
<feature type="domain" description="ABC transporter" evidence="2">
    <location>
        <begin position="146"/>
        <end position="337"/>
    </location>
</feature>
<accession>A0AAD5XX40</accession>
<sequence>MPGVAFPTILQYMYNAEATLSGVTFATFFDHPVIVRASFMLLFDVFFYLALIWYFDKISPSEYEQAEEKLFFLRKSYWNPIVFESSTESTDAENNSIFNLVSVEEKNENTELIDRSALNGVASFGVITAKNVSKFFFTKKESKKKPGLKKIFERKKKKIAVDNVSLEIHNGQILALLGHNGAGKSTFISMIAGLTRSSDGEVRIKIPHPKKQNTYLSLATNNTAALKYIRSHLGVCSQFDMLFDELTVREHLELFGGIKGISIQEGAGGLKAYYEALIEDVSLTEKIDALSRTLSGGQKRKLSIAIALLGNPKIILLDEPTKGIDISSTHKIWDLLA</sequence>
<dbReference type="GO" id="GO:0005524">
    <property type="term" value="F:ATP binding"/>
    <property type="evidence" value="ECO:0007669"/>
    <property type="project" value="UniProtKB-KW"/>
</dbReference>
<dbReference type="GO" id="GO:0005319">
    <property type="term" value="F:lipid transporter activity"/>
    <property type="evidence" value="ECO:0007669"/>
    <property type="project" value="TreeGrafter"/>
</dbReference>
<dbReference type="PROSITE" id="PS00211">
    <property type="entry name" value="ABC_TRANSPORTER_1"/>
    <property type="match status" value="1"/>
</dbReference>
<gene>
    <name evidence="3" type="primary">ABCA5</name>
    <name evidence="3" type="ORF">HK099_008097</name>
</gene>
<comment type="caution">
    <text evidence="3">The sequence shown here is derived from an EMBL/GenBank/DDBJ whole genome shotgun (WGS) entry which is preliminary data.</text>
</comment>
<dbReference type="PANTHER" id="PTHR19229:SF263">
    <property type="entry name" value="CHROMOSOME UNDETERMINED SCAFFOLD_17, WHOLE GENOME SHOTGUN SEQUENCE"/>
    <property type="match status" value="1"/>
</dbReference>
<protein>
    <submittedName>
        <fullName evidence="3">ATP-binding cassette sub- A member 5</fullName>
    </submittedName>
</protein>
<keyword evidence="1" id="KW-1133">Transmembrane helix</keyword>
<dbReference type="GO" id="GO:0016020">
    <property type="term" value="C:membrane"/>
    <property type="evidence" value="ECO:0007669"/>
    <property type="project" value="InterPro"/>
</dbReference>
<dbReference type="PROSITE" id="PS50893">
    <property type="entry name" value="ABC_TRANSPORTER_2"/>
    <property type="match status" value="1"/>
</dbReference>
<keyword evidence="1" id="KW-0812">Transmembrane</keyword>
<dbReference type="InterPro" id="IPR026082">
    <property type="entry name" value="ABCA"/>
</dbReference>
<dbReference type="InterPro" id="IPR027417">
    <property type="entry name" value="P-loop_NTPase"/>
</dbReference>
<keyword evidence="1" id="KW-0472">Membrane</keyword>
<proteinExistence type="predicted"/>
<evidence type="ECO:0000313" key="3">
    <source>
        <dbReference type="EMBL" id="KAJ3211090.1"/>
    </source>
</evidence>
<dbReference type="GO" id="GO:0016887">
    <property type="term" value="F:ATP hydrolysis activity"/>
    <property type="evidence" value="ECO:0007669"/>
    <property type="project" value="InterPro"/>
</dbReference>
<dbReference type="SUPFAM" id="SSF52540">
    <property type="entry name" value="P-loop containing nucleoside triphosphate hydrolases"/>
    <property type="match status" value="1"/>
</dbReference>
<dbReference type="InterPro" id="IPR017871">
    <property type="entry name" value="ABC_transporter-like_CS"/>
</dbReference>
<feature type="non-terminal residue" evidence="3">
    <location>
        <position position="1"/>
    </location>
</feature>
<keyword evidence="3" id="KW-0547">Nucleotide-binding</keyword>
<evidence type="ECO:0000256" key="1">
    <source>
        <dbReference type="SAM" id="Phobius"/>
    </source>
</evidence>
<evidence type="ECO:0000313" key="4">
    <source>
        <dbReference type="Proteomes" id="UP001211065"/>
    </source>
</evidence>
<dbReference type="GO" id="GO:0140359">
    <property type="term" value="F:ABC-type transporter activity"/>
    <property type="evidence" value="ECO:0007669"/>
    <property type="project" value="InterPro"/>
</dbReference>
<reference evidence="3" key="1">
    <citation type="submission" date="2020-05" db="EMBL/GenBank/DDBJ databases">
        <title>Phylogenomic resolution of chytrid fungi.</title>
        <authorList>
            <person name="Stajich J.E."/>
            <person name="Amses K."/>
            <person name="Simmons R."/>
            <person name="Seto K."/>
            <person name="Myers J."/>
            <person name="Bonds A."/>
            <person name="Quandt C.A."/>
            <person name="Barry K."/>
            <person name="Liu P."/>
            <person name="Grigoriev I."/>
            <person name="Longcore J.E."/>
            <person name="James T.Y."/>
        </authorList>
    </citation>
    <scope>NUCLEOTIDE SEQUENCE</scope>
    <source>
        <strain evidence="3">JEL0476</strain>
    </source>
</reference>
<dbReference type="AlphaFoldDB" id="A0AAD5XX40"/>
<keyword evidence="4" id="KW-1185">Reference proteome</keyword>
<dbReference type="EMBL" id="JADGJW010000856">
    <property type="protein sequence ID" value="KAJ3211090.1"/>
    <property type="molecule type" value="Genomic_DNA"/>
</dbReference>
<name>A0AAD5XX40_9FUNG</name>
<dbReference type="Gene3D" id="3.40.50.300">
    <property type="entry name" value="P-loop containing nucleotide triphosphate hydrolases"/>
    <property type="match status" value="1"/>
</dbReference>
<keyword evidence="3" id="KW-0067">ATP-binding</keyword>
<dbReference type="Proteomes" id="UP001211065">
    <property type="component" value="Unassembled WGS sequence"/>
</dbReference>